<organism evidence="1 2">
    <name type="scientific">Candidatus Nealsonbacteria bacterium CG23_combo_of_CG06-09_8_20_14_all_38_19</name>
    <dbReference type="NCBI Taxonomy" id="1974721"/>
    <lineage>
        <taxon>Bacteria</taxon>
        <taxon>Candidatus Nealsoniibacteriota</taxon>
    </lineage>
</organism>
<evidence type="ECO:0000313" key="1">
    <source>
        <dbReference type="EMBL" id="PIP23442.1"/>
    </source>
</evidence>
<dbReference type="EMBL" id="PCRP01000055">
    <property type="protein sequence ID" value="PIP23442.1"/>
    <property type="molecule type" value="Genomic_DNA"/>
</dbReference>
<proteinExistence type="predicted"/>
<dbReference type="AlphaFoldDB" id="A0A2G9YW58"/>
<accession>A0A2G9YW58</accession>
<dbReference type="Proteomes" id="UP000230273">
    <property type="component" value="Unassembled WGS sequence"/>
</dbReference>
<reference evidence="1 2" key="1">
    <citation type="submission" date="2017-09" db="EMBL/GenBank/DDBJ databases">
        <title>Depth-based differentiation of microbial function through sediment-hosted aquifers and enrichment of novel symbionts in the deep terrestrial subsurface.</title>
        <authorList>
            <person name="Probst A.J."/>
            <person name="Ladd B."/>
            <person name="Jarett J.K."/>
            <person name="Geller-Mcgrath D.E."/>
            <person name="Sieber C.M."/>
            <person name="Emerson J.B."/>
            <person name="Anantharaman K."/>
            <person name="Thomas B.C."/>
            <person name="Malmstrom R."/>
            <person name="Stieglmeier M."/>
            <person name="Klingl A."/>
            <person name="Woyke T."/>
            <person name="Ryan C.M."/>
            <person name="Banfield J.F."/>
        </authorList>
    </citation>
    <scope>NUCLEOTIDE SEQUENCE [LARGE SCALE GENOMIC DNA]</scope>
    <source>
        <strain evidence="1">CG23_combo_of_CG06-09_8_20_14_all_38_19</strain>
    </source>
</reference>
<sequence length="424" mass="49614">MSEQILTTLKRKLEDLSAYGEVDAETKRNTLKEELQFYVLNFIYHHPEYSKWIMYGGSALRIIHELDRMSVDLDFEVAHAITEKFLEELKKEIEKHFVSTYGTEPGFLTIKITTGRGLLLKFNVGKELSISHPSKQVHVKIDLNHFTAPKTVTERRPINRDQLSFVITTYNMSVLMASKIAAIFLREQRGVGKSIYDYKGRDIYDLLWYMNKKATPDFDYLVAKGVDVNDPKALFDRLTIDILNYEKMDALLKEDLLPLFEKRAYIENWLKNWRESYLRLLDGYKINTVTTLESIGVHQDFNTDNFSFVYWYRTEEGGSVRIVYTVSDYWIDFREGDLPTKINDKIIQLVEGDIKDRLSDKLKQYVTLFYEKTEAYFKKTNRVMLGDSIITKVIRTTADNLNQREQIVLNKSALLSCELDDLLK</sequence>
<protein>
    <recommendedName>
        <fullName evidence="3">Nucleotidyl transferase AbiEii/AbiGii toxin family protein</fullName>
    </recommendedName>
</protein>
<gene>
    <name evidence="1" type="ORF">COX36_03355</name>
</gene>
<name>A0A2G9YW58_9BACT</name>
<dbReference type="InterPro" id="IPR014942">
    <property type="entry name" value="AbiEii"/>
</dbReference>
<comment type="caution">
    <text evidence="1">The sequence shown here is derived from an EMBL/GenBank/DDBJ whole genome shotgun (WGS) entry which is preliminary data.</text>
</comment>
<dbReference type="Pfam" id="PF08843">
    <property type="entry name" value="AbiEii"/>
    <property type="match status" value="1"/>
</dbReference>
<evidence type="ECO:0008006" key="3">
    <source>
        <dbReference type="Google" id="ProtNLM"/>
    </source>
</evidence>
<dbReference type="Gene3D" id="3.10.450.620">
    <property type="entry name" value="JHP933, nucleotidyltransferase-like core domain"/>
    <property type="match status" value="1"/>
</dbReference>
<evidence type="ECO:0000313" key="2">
    <source>
        <dbReference type="Proteomes" id="UP000230273"/>
    </source>
</evidence>